<dbReference type="InterPro" id="IPR003838">
    <property type="entry name" value="ABC3_permease_C"/>
</dbReference>
<feature type="domain" description="ABC3 transporter permease C-terminal" evidence="7">
    <location>
        <begin position="672"/>
        <end position="785"/>
    </location>
</feature>
<evidence type="ECO:0000256" key="3">
    <source>
        <dbReference type="ARBA" id="ARBA00022692"/>
    </source>
</evidence>
<dbReference type="AlphaFoldDB" id="A0A0F5J7M8"/>
<accession>A0A0F5J7M8</accession>
<keyword evidence="3 6" id="KW-0812">Transmembrane</keyword>
<keyword evidence="4 6" id="KW-1133">Transmembrane helix</keyword>
<protein>
    <recommendedName>
        <fullName evidence="11">ABC3 transporter permease protein domain-containing protein</fullName>
    </recommendedName>
</protein>
<dbReference type="InterPro" id="IPR050250">
    <property type="entry name" value="Macrolide_Exporter_MacB"/>
</dbReference>
<feature type="transmembrane region" description="Helical" evidence="6">
    <location>
        <begin position="721"/>
        <end position="739"/>
    </location>
</feature>
<evidence type="ECO:0000259" key="7">
    <source>
        <dbReference type="Pfam" id="PF02687"/>
    </source>
</evidence>
<feature type="transmembrane region" description="Helical" evidence="6">
    <location>
        <begin position="279"/>
        <end position="304"/>
    </location>
</feature>
<evidence type="ECO:0000259" key="8">
    <source>
        <dbReference type="Pfam" id="PF12704"/>
    </source>
</evidence>
<dbReference type="Pfam" id="PF12704">
    <property type="entry name" value="MacB_PCD"/>
    <property type="match status" value="1"/>
</dbReference>
<dbReference type="GO" id="GO:0005886">
    <property type="term" value="C:plasma membrane"/>
    <property type="evidence" value="ECO:0007669"/>
    <property type="project" value="UniProtKB-SubCell"/>
</dbReference>
<gene>
    <name evidence="9" type="ORF">HMPREF1535_03291</name>
</gene>
<dbReference type="PANTHER" id="PTHR30572">
    <property type="entry name" value="MEMBRANE COMPONENT OF TRANSPORTER-RELATED"/>
    <property type="match status" value="1"/>
</dbReference>
<reference evidence="9 10" key="1">
    <citation type="submission" date="2013-04" db="EMBL/GenBank/DDBJ databases">
        <title>The Genome Sequence of Parabacteroides goldsteinii DSM 19448.</title>
        <authorList>
            <consortium name="The Broad Institute Genomics Platform"/>
            <person name="Earl A."/>
            <person name="Ward D."/>
            <person name="Feldgarden M."/>
            <person name="Gevers D."/>
            <person name="Martens E."/>
            <person name="Sakamoto M."/>
            <person name="Benno Y."/>
            <person name="Song Y."/>
            <person name="Liu C."/>
            <person name="Lee J."/>
            <person name="Bolanos M."/>
            <person name="Vaisanen M.L."/>
            <person name="Finegold S.M."/>
            <person name="Walker B."/>
            <person name="Young S."/>
            <person name="Zeng Q."/>
            <person name="Gargeya S."/>
            <person name="Fitzgerald M."/>
            <person name="Haas B."/>
            <person name="Abouelleil A."/>
            <person name="Allen A.W."/>
            <person name="Alvarado L."/>
            <person name="Arachchi H.M."/>
            <person name="Berlin A.M."/>
            <person name="Chapman S.B."/>
            <person name="Gainer-Dewar J."/>
            <person name="Goldberg J."/>
            <person name="Griggs A."/>
            <person name="Gujja S."/>
            <person name="Hansen M."/>
            <person name="Howarth C."/>
            <person name="Imamovic A."/>
            <person name="Ireland A."/>
            <person name="Larimer J."/>
            <person name="McCowan C."/>
            <person name="Murphy C."/>
            <person name="Pearson M."/>
            <person name="Poon T.W."/>
            <person name="Priest M."/>
            <person name="Roberts A."/>
            <person name="Saif S."/>
            <person name="Shea T."/>
            <person name="Sisk P."/>
            <person name="Sykes S."/>
            <person name="Wortman J."/>
            <person name="Nusbaum C."/>
            <person name="Birren B."/>
        </authorList>
    </citation>
    <scope>NUCLEOTIDE SEQUENCE [LARGE SCALE GENOMIC DNA]</scope>
    <source>
        <strain evidence="9 10">DSM 19448</strain>
    </source>
</reference>
<dbReference type="InterPro" id="IPR025857">
    <property type="entry name" value="MacB_PCD"/>
</dbReference>
<evidence type="ECO:0000313" key="10">
    <source>
        <dbReference type="Proteomes" id="UP000033047"/>
    </source>
</evidence>
<dbReference type="HOGENOM" id="CLU_008713_0_1_10"/>
<feature type="transmembrane region" description="Helical" evidence="6">
    <location>
        <begin position="324"/>
        <end position="350"/>
    </location>
</feature>
<dbReference type="Proteomes" id="UP000033047">
    <property type="component" value="Unassembled WGS sequence"/>
</dbReference>
<evidence type="ECO:0000256" key="4">
    <source>
        <dbReference type="ARBA" id="ARBA00022989"/>
    </source>
</evidence>
<evidence type="ECO:0000313" key="9">
    <source>
        <dbReference type="EMBL" id="KKB53743.1"/>
    </source>
</evidence>
<feature type="transmembrane region" description="Helical" evidence="6">
    <location>
        <begin position="669"/>
        <end position="688"/>
    </location>
</feature>
<feature type="domain" description="ABC3 transporter permease C-terminal" evidence="7">
    <location>
        <begin position="282"/>
        <end position="397"/>
    </location>
</feature>
<name>A0A0F5J7M8_9BACT</name>
<dbReference type="STRING" id="927665.HMPREF1535_03291"/>
<feature type="domain" description="MacB-like periplasmic core" evidence="8">
    <location>
        <begin position="22"/>
        <end position="239"/>
    </location>
</feature>
<comment type="caution">
    <text evidence="9">The sequence shown here is derived from an EMBL/GenBank/DDBJ whole genome shotgun (WGS) entry which is preliminary data.</text>
</comment>
<dbReference type="PANTHER" id="PTHR30572:SF18">
    <property type="entry name" value="ABC-TYPE MACROLIDE FAMILY EXPORT SYSTEM PERMEASE COMPONENT 2"/>
    <property type="match status" value="1"/>
</dbReference>
<comment type="subcellular location">
    <subcellularLocation>
        <location evidence="1">Cell membrane</location>
        <topology evidence="1">Multi-pass membrane protein</topology>
    </subcellularLocation>
</comment>
<evidence type="ECO:0000256" key="6">
    <source>
        <dbReference type="SAM" id="Phobius"/>
    </source>
</evidence>
<evidence type="ECO:0008006" key="11">
    <source>
        <dbReference type="Google" id="ProtNLM"/>
    </source>
</evidence>
<evidence type="ECO:0000256" key="5">
    <source>
        <dbReference type="ARBA" id="ARBA00023136"/>
    </source>
</evidence>
<feature type="transmembrane region" description="Helical" evidence="6">
    <location>
        <begin position="414"/>
        <end position="434"/>
    </location>
</feature>
<dbReference type="Pfam" id="PF02687">
    <property type="entry name" value="FtsX"/>
    <property type="match status" value="2"/>
</dbReference>
<proteinExistence type="predicted"/>
<sequence length="792" mass="87912">MKNFNMALRSLFKKGRSNGIKILALAVGLAMGLVLVAKVCFERSYDNFYPDNERIYLVKSDLNRDGKKDSWGQVSGAIAPGMKAEVPGVEFATRYTRIGENNELIMTPEEQYLTATLLLADTSFFDIFPRPLLVGDPKDVLARPGYVMISRSLAEKMGGVGNAVGKTFVRDANHGSPFTIGGVFEDIPENSHLRYDAVASLATMPEWSTTNWLGNDRYIAYVKLLPGTDPNGLAPAIRRMQERNQDMEGLKKAGVDLSYSISPLQDIHNNNKEVKDMNYMLIFMAIILISIAVLNYILVVISTLIGRAKEVAVHKCYGASGKNIFGMILSESFLHLLLSLLLAAFLIVIFKGKIEDLLSASLSALFTLPTMSILLAICVVVFAVTGFVPTWLFMRIPVATAFRSVKESKRYWKLCLLFVQFVATAYLVALLITISRQYDTMISSHPGYAYENLVYCNTRGVDPQVRDRAMAELRRLPQVKMVSCSTELPFSYPSGNNINIPGDDRDLFNIADMYFVGDNYFDLMEIPVVEGHAFRPDEANGDKIMVSRKFVDLMEKTAGWTGSIIGKGVMVSEHSKGTKVFTVCGVFDDFRIGSLKGPDTRASIFFYATPDCYNPPVNILIKMNTMSSDNLAEVNRVLTETITGKVVEASVYKMDIVRQYQDDRDFRDAIMISGIVTLIIALIGLLGYTADETNRRGREIAIRKVNGATAVNILRMLSRDISYIALPALAIGVAVAYINASGWLEKFAERIHLSFFIFIGAALFVYAVIISCVLIRAWNVANENPVESIKAD</sequence>
<keyword evidence="5 6" id="KW-0472">Membrane</keyword>
<feature type="transmembrane region" description="Helical" evidence="6">
    <location>
        <begin position="370"/>
        <end position="393"/>
    </location>
</feature>
<dbReference type="EMBL" id="AQHV01000014">
    <property type="protein sequence ID" value="KKB53743.1"/>
    <property type="molecule type" value="Genomic_DNA"/>
</dbReference>
<feature type="transmembrane region" description="Helical" evidence="6">
    <location>
        <begin position="751"/>
        <end position="775"/>
    </location>
</feature>
<keyword evidence="2" id="KW-1003">Cell membrane</keyword>
<organism evidence="9 10">
    <name type="scientific">Parabacteroides goldsteinii DSM 19448 = WAL 12034</name>
    <dbReference type="NCBI Taxonomy" id="927665"/>
    <lineage>
        <taxon>Bacteria</taxon>
        <taxon>Pseudomonadati</taxon>
        <taxon>Bacteroidota</taxon>
        <taxon>Bacteroidia</taxon>
        <taxon>Bacteroidales</taxon>
        <taxon>Tannerellaceae</taxon>
        <taxon>Parabacteroides</taxon>
    </lineage>
</organism>
<dbReference type="GO" id="GO:0022857">
    <property type="term" value="F:transmembrane transporter activity"/>
    <property type="evidence" value="ECO:0007669"/>
    <property type="project" value="TreeGrafter"/>
</dbReference>
<dbReference type="PATRIC" id="fig|927665.4.peg.3381"/>
<evidence type="ECO:0000256" key="1">
    <source>
        <dbReference type="ARBA" id="ARBA00004651"/>
    </source>
</evidence>
<evidence type="ECO:0000256" key="2">
    <source>
        <dbReference type="ARBA" id="ARBA00022475"/>
    </source>
</evidence>